<dbReference type="EMBL" id="JYNU01000057">
    <property type="protein sequence ID" value="KMO68974.1"/>
    <property type="molecule type" value="Genomic_DNA"/>
</dbReference>
<proteinExistence type="inferred from homology"/>
<dbReference type="CDD" id="cd06558">
    <property type="entry name" value="crotonase-like"/>
    <property type="match status" value="1"/>
</dbReference>
<sequence length="245" mass="26220">MTTFAELPVAEGLSLTQDGDVLTALIDAPDGNLITMDMCDALAAVLRKPPAGAHILVLTAAGNHFCLGRERTAATPDDLPLEVARLMAVNEALAETTLVTVARVHGDAGGFGVGLAALCDVAVATRAARLYFPEVRIDLAPALVLAWLPAMIGRREAFWLTATGEAVSGENAVRIGLLNEVVDDVDLLDQAVSQRVESLRRAAPRVHTDIRRMLRSVESLTPTQAYELASDRLVLGSLRRSHRRT</sequence>
<dbReference type="AlphaFoldDB" id="A0A0J6VFE6"/>
<dbReference type="PANTHER" id="PTHR42964:SF1">
    <property type="entry name" value="POLYKETIDE BIOSYNTHESIS ENOYL-COA HYDRATASE PKSH-RELATED"/>
    <property type="match status" value="1"/>
</dbReference>
<evidence type="ECO:0000313" key="3">
    <source>
        <dbReference type="Proteomes" id="UP000036313"/>
    </source>
</evidence>
<comment type="caution">
    <text evidence="2">The sequence shown here is derived from an EMBL/GenBank/DDBJ whole genome shotgun (WGS) entry which is preliminary data.</text>
</comment>
<dbReference type="PANTHER" id="PTHR42964">
    <property type="entry name" value="ENOYL-COA HYDRATASE"/>
    <property type="match status" value="1"/>
</dbReference>
<organism evidence="2 3">
    <name type="scientific">Mycolicibacterium obuense</name>
    <dbReference type="NCBI Taxonomy" id="1807"/>
    <lineage>
        <taxon>Bacteria</taxon>
        <taxon>Bacillati</taxon>
        <taxon>Actinomycetota</taxon>
        <taxon>Actinomycetes</taxon>
        <taxon>Mycobacteriales</taxon>
        <taxon>Mycobacteriaceae</taxon>
        <taxon>Mycolicibacterium</taxon>
    </lineage>
</organism>
<reference evidence="2 3" key="1">
    <citation type="journal article" date="2015" name="Genome Biol. Evol.">
        <title>Characterization of Three Mycobacterium spp. with Potential Use in Bioremediation by Genome Sequencing and Comparative Genomics.</title>
        <authorList>
            <person name="Das S."/>
            <person name="Pettersson B.M."/>
            <person name="Behra P.R."/>
            <person name="Ramesh M."/>
            <person name="Dasgupta S."/>
            <person name="Bhattacharya A."/>
            <person name="Kirsebom L.A."/>
        </authorList>
    </citation>
    <scope>NUCLEOTIDE SEQUENCE [LARGE SCALE GENOMIC DNA]</scope>
    <source>
        <strain evidence="2 3">DSM 44075</strain>
    </source>
</reference>
<dbReference type="PATRIC" id="fig|1807.14.peg.4430"/>
<evidence type="ECO:0000256" key="1">
    <source>
        <dbReference type="ARBA" id="ARBA00005254"/>
    </source>
</evidence>
<accession>A0A0J6VFE6</accession>
<gene>
    <name evidence="2" type="primary">caiD_4</name>
    <name evidence="2" type="ORF">MOBUDSM44075_04395</name>
</gene>
<dbReference type="InterPro" id="IPR051683">
    <property type="entry name" value="Enoyl-CoA_Hydratase/Isomerase"/>
</dbReference>
<comment type="similarity">
    <text evidence="1">Belongs to the enoyl-CoA hydratase/isomerase family.</text>
</comment>
<dbReference type="InterPro" id="IPR029045">
    <property type="entry name" value="ClpP/crotonase-like_dom_sf"/>
</dbReference>
<dbReference type="SUPFAM" id="SSF52096">
    <property type="entry name" value="ClpP/crotonase"/>
    <property type="match status" value="1"/>
</dbReference>
<dbReference type="RefSeq" id="WP_082164314.1">
    <property type="nucleotide sequence ID" value="NZ_JYNU01000057.1"/>
</dbReference>
<evidence type="ECO:0000313" key="2">
    <source>
        <dbReference type="EMBL" id="KMO68974.1"/>
    </source>
</evidence>
<dbReference type="Proteomes" id="UP000036313">
    <property type="component" value="Unassembled WGS sequence"/>
</dbReference>
<keyword evidence="2" id="KW-0456">Lyase</keyword>
<dbReference type="Pfam" id="PF00378">
    <property type="entry name" value="ECH_1"/>
    <property type="match status" value="1"/>
</dbReference>
<dbReference type="InterPro" id="IPR001753">
    <property type="entry name" value="Enoyl-CoA_hydra/iso"/>
</dbReference>
<dbReference type="EC" id="4.2.1.-" evidence="2"/>
<dbReference type="Gene3D" id="3.90.226.10">
    <property type="entry name" value="2-enoyl-CoA Hydratase, Chain A, domain 1"/>
    <property type="match status" value="1"/>
</dbReference>
<dbReference type="GO" id="GO:0016829">
    <property type="term" value="F:lyase activity"/>
    <property type="evidence" value="ECO:0007669"/>
    <property type="project" value="UniProtKB-KW"/>
</dbReference>
<protein>
    <submittedName>
        <fullName evidence="2">Carnitinyl-CoA dehydratase</fullName>
        <ecNumber evidence="2">4.2.1.-</ecNumber>
    </submittedName>
</protein>
<name>A0A0J6VFE6_9MYCO</name>